<comment type="function">
    <text evidence="1">Required for efficient ubiquinone (coenzyme Q) biosynthesis. UbiK is probably an accessory factor of Ubi enzymes and facilitates ubiquinone biosynthesis by acting as an assembly factor, a targeting factor, or both.</text>
</comment>
<proteinExistence type="inferred from homology"/>
<dbReference type="InterPro" id="IPR007475">
    <property type="entry name" value="UbiK"/>
</dbReference>
<dbReference type="UniPathway" id="UPA00232"/>
<dbReference type="PANTHER" id="PTHR38040:SF1">
    <property type="entry name" value="UBIQUINONE BIOSYNTHESIS ACCESSORY FACTOR UBIK"/>
    <property type="match status" value="1"/>
</dbReference>
<reference evidence="3 4" key="1">
    <citation type="journal article" date="2018" name="Genome Announc.">
        <title>Ignatzschineria cameli sp. nov., isolated from necrotic foot tissue of dromedaries (Camelus dromedarius) and associated maggots (Wohlfahrtia species) in Dubai.</title>
        <authorList>
            <person name="Tsang C.C."/>
            <person name="Tang J.Y."/>
            <person name="Fong J.Y."/>
            <person name="Kinne J."/>
            <person name="Lee H.H."/>
            <person name="Joseph M."/>
            <person name="Jose S."/>
            <person name="Schuster R.K."/>
            <person name="Tang Y."/>
            <person name="Sivakumar S."/>
            <person name="Chen J.H."/>
            <person name="Teng J.L."/>
            <person name="Lau S.K."/>
            <person name="Wernery U."/>
            <person name="Woo P.C."/>
        </authorList>
    </citation>
    <scope>NUCLEOTIDE SEQUENCE [LARGE SCALE GENOMIC DNA]</scope>
    <source>
        <strain evidence="3 4">KCTC 22643</strain>
    </source>
</reference>
<protein>
    <recommendedName>
        <fullName evidence="1">Ubiquinone biosynthesis accessory factor UbiK</fullName>
    </recommendedName>
</protein>
<dbReference type="PANTHER" id="PTHR38040">
    <property type="entry name" value="UBIQUINONE BIOSYNTHESIS ACCESSORY FACTOR UBIK"/>
    <property type="match status" value="1"/>
</dbReference>
<evidence type="ECO:0000313" key="4">
    <source>
        <dbReference type="Proteomes" id="UP000244948"/>
    </source>
</evidence>
<keyword evidence="4" id="KW-1185">Reference proteome</keyword>
<dbReference type="Proteomes" id="UP000244948">
    <property type="component" value="Unassembled WGS sequence"/>
</dbReference>
<dbReference type="Pfam" id="PF04380">
    <property type="entry name" value="BMFP"/>
    <property type="match status" value="1"/>
</dbReference>
<name>A0A2U2ANM3_9GAMM</name>
<comment type="similarity">
    <text evidence="1">Belongs to the UbiK family.</text>
</comment>
<comment type="subcellular location">
    <subcellularLocation>
        <location evidence="1">Cytoplasm</location>
    </subcellularLocation>
</comment>
<comment type="pathway">
    <text evidence="1">Cofactor biosynthesis; ubiquinone biosynthesis.</text>
</comment>
<evidence type="ECO:0000313" key="3">
    <source>
        <dbReference type="EMBL" id="PWD84810.1"/>
    </source>
</evidence>
<dbReference type="AlphaFoldDB" id="A0A2U2ANM3"/>
<accession>A0A2U2ANM3</accession>
<keyword evidence="1" id="KW-0831">Ubiquinone biosynthesis</keyword>
<sequence>MYSIEHRLNFELILIWLRIIATINIREDKMPKNFIQDIAGRLHDALPDGVKNAGGEVEKLVKEGVDSALSNFKFVRYEEFEIQEKVLLKTREKVELLTQRVAELEAKLDQLLLDKEQAESDDASILLADSSGELPED</sequence>
<dbReference type="HAMAP" id="MF_02216">
    <property type="entry name" value="UbiK"/>
    <property type="match status" value="1"/>
</dbReference>
<feature type="region of interest" description="Disordered" evidence="2">
    <location>
        <begin position="118"/>
        <end position="137"/>
    </location>
</feature>
<evidence type="ECO:0000256" key="2">
    <source>
        <dbReference type="SAM" id="MobiDB-lite"/>
    </source>
</evidence>
<gene>
    <name evidence="1" type="primary">ubiK</name>
    <name evidence="3" type="ORF">DC082_04595</name>
</gene>
<organism evidence="3 4">
    <name type="scientific">Ignatzschineria indica</name>
    <dbReference type="NCBI Taxonomy" id="472583"/>
    <lineage>
        <taxon>Bacteria</taxon>
        <taxon>Pseudomonadati</taxon>
        <taxon>Pseudomonadota</taxon>
        <taxon>Gammaproteobacteria</taxon>
        <taxon>Cardiobacteriales</taxon>
        <taxon>Ignatzschineriaceae</taxon>
        <taxon>Ignatzschineria</taxon>
    </lineage>
</organism>
<evidence type="ECO:0000256" key="1">
    <source>
        <dbReference type="HAMAP-Rule" id="MF_02216"/>
    </source>
</evidence>
<comment type="caution">
    <text evidence="3">The sequence shown here is derived from an EMBL/GenBank/DDBJ whole genome shotgun (WGS) entry which is preliminary data.</text>
</comment>
<dbReference type="GO" id="GO:0006744">
    <property type="term" value="P:ubiquinone biosynthetic process"/>
    <property type="evidence" value="ECO:0007669"/>
    <property type="project" value="UniProtKB-UniRule"/>
</dbReference>
<keyword evidence="1" id="KW-0963">Cytoplasm</keyword>
<dbReference type="GO" id="GO:0005829">
    <property type="term" value="C:cytosol"/>
    <property type="evidence" value="ECO:0007669"/>
    <property type="project" value="TreeGrafter"/>
</dbReference>
<dbReference type="EMBL" id="QEWR01000002">
    <property type="protein sequence ID" value="PWD84810.1"/>
    <property type="molecule type" value="Genomic_DNA"/>
</dbReference>